<keyword evidence="3" id="KW-0812">Transmembrane</keyword>
<evidence type="ECO:0000313" key="5">
    <source>
        <dbReference type="Proteomes" id="UP001583177"/>
    </source>
</evidence>
<reference evidence="4 5" key="1">
    <citation type="journal article" date="2024" name="IMA Fungus">
        <title>IMA Genome - F19 : A genome assembly and annotation guide to empower mycologists, including annotated draft genome sequences of Ceratocystis pirilliformis, Diaporthe australafricana, Fusarium ophioides, Paecilomyces lecythidis, and Sporothrix stenoceras.</title>
        <authorList>
            <person name="Aylward J."/>
            <person name="Wilson A.M."/>
            <person name="Visagie C.M."/>
            <person name="Spraker J."/>
            <person name="Barnes I."/>
            <person name="Buitendag C."/>
            <person name="Ceriani C."/>
            <person name="Del Mar Angel L."/>
            <person name="du Plessis D."/>
            <person name="Fuchs T."/>
            <person name="Gasser K."/>
            <person name="Kramer D."/>
            <person name="Li W."/>
            <person name="Munsamy K."/>
            <person name="Piso A."/>
            <person name="Price J.L."/>
            <person name="Sonnekus B."/>
            <person name="Thomas C."/>
            <person name="van der Nest A."/>
            <person name="van Dijk A."/>
            <person name="van Heerden A."/>
            <person name="van Vuuren N."/>
            <person name="Yilmaz N."/>
            <person name="Duong T.A."/>
            <person name="van der Merwe N.A."/>
            <person name="Wingfield M.J."/>
            <person name="Wingfield B.D."/>
        </authorList>
    </citation>
    <scope>NUCLEOTIDE SEQUENCE [LARGE SCALE GENOMIC DNA]</scope>
    <source>
        <strain evidence="4 5">CMW 18300</strain>
    </source>
</reference>
<keyword evidence="2" id="KW-0808">Transferase</keyword>
<dbReference type="Pfam" id="PF04488">
    <property type="entry name" value="Gly_transf_sug"/>
    <property type="match status" value="1"/>
</dbReference>
<dbReference type="InterPro" id="IPR051706">
    <property type="entry name" value="Glycosyltransferase_domain"/>
</dbReference>
<proteinExistence type="inferred from homology"/>
<organism evidence="4 5">
    <name type="scientific">Diaporthe australafricana</name>
    <dbReference type="NCBI Taxonomy" id="127596"/>
    <lineage>
        <taxon>Eukaryota</taxon>
        <taxon>Fungi</taxon>
        <taxon>Dikarya</taxon>
        <taxon>Ascomycota</taxon>
        <taxon>Pezizomycotina</taxon>
        <taxon>Sordariomycetes</taxon>
        <taxon>Sordariomycetidae</taxon>
        <taxon>Diaporthales</taxon>
        <taxon>Diaporthaceae</taxon>
        <taxon>Diaporthe</taxon>
    </lineage>
</organism>
<dbReference type="Gene3D" id="3.90.550.20">
    <property type="match status" value="1"/>
</dbReference>
<dbReference type="Proteomes" id="UP001583177">
    <property type="component" value="Unassembled WGS sequence"/>
</dbReference>
<evidence type="ECO:0000313" key="4">
    <source>
        <dbReference type="EMBL" id="KAL1877998.1"/>
    </source>
</evidence>
<evidence type="ECO:0000256" key="2">
    <source>
        <dbReference type="ARBA" id="ARBA00022679"/>
    </source>
</evidence>
<comment type="similarity">
    <text evidence="1">Belongs to the glycosyltransferase 32 family.</text>
</comment>
<accession>A0ABR3XQ06</accession>
<sequence>MYLVTQAYLFKVSSALGFFLTAGLVLHQLSYIEYLTITQQDIVILKRCPSTSTDGAVQEVEKTIPDTIHQIWKTSNTSTYPARASHESWKARYEPLGYTVKLWTDDDIATLIKTNYTWLLPTYNGYGRSIQRADLGRLAVIHAEGGIYADLDVHPRSLDGLICLQNLGLQAIFAPTGGTAGLSNHFFMAEQSADFLEWTLQEAKRRGGSASKWILLPYLKVFWSTGPLMLTGAFREYAWMYGKGQVDVALLDEGHAKKVVGHAAGRSWHGSDGKVLNYFGDHLRINCQAAILASLVVVAGLCYAGRRSRGKLMRSRLSTWLSKGENFLKDSFGFSNV</sequence>
<feature type="transmembrane region" description="Helical" evidence="3">
    <location>
        <begin position="6"/>
        <end position="26"/>
    </location>
</feature>
<keyword evidence="5" id="KW-1185">Reference proteome</keyword>
<name>A0ABR3XQ06_9PEZI</name>
<keyword evidence="3" id="KW-0472">Membrane</keyword>
<dbReference type="InterPro" id="IPR007577">
    <property type="entry name" value="GlycoTrfase_DXD_sugar-bd_CS"/>
</dbReference>
<dbReference type="InterPro" id="IPR029044">
    <property type="entry name" value="Nucleotide-diphossugar_trans"/>
</dbReference>
<feature type="transmembrane region" description="Helical" evidence="3">
    <location>
        <begin position="283"/>
        <end position="304"/>
    </location>
</feature>
<evidence type="ECO:0000256" key="1">
    <source>
        <dbReference type="ARBA" id="ARBA00009003"/>
    </source>
</evidence>
<evidence type="ECO:0008006" key="6">
    <source>
        <dbReference type="Google" id="ProtNLM"/>
    </source>
</evidence>
<dbReference type="EMBL" id="JAWRVE010000013">
    <property type="protein sequence ID" value="KAL1877998.1"/>
    <property type="molecule type" value="Genomic_DNA"/>
</dbReference>
<evidence type="ECO:0000256" key="3">
    <source>
        <dbReference type="SAM" id="Phobius"/>
    </source>
</evidence>
<dbReference type="PANTHER" id="PTHR32385:SF15">
    <property type="entry name" value="INOSITOL PHOSPHOCERAMIDE MANNOSYLTRANSFERASE 1"/>
    <property type="match status" value="1"/>
</dbReference>
<protein>
    <recommendedName>
        <fullName evidence="6">Glycosyltransferase family 32 protein</fullName>
    </recommendedName>
</protein>
<dbReference type="PANTHER" id="PTHR32385">
    <property type="entry name" value="MANNOSYL PHOSPHORYLINOSITOL CERAMIDE SYNTHASE"/>
    <property type="match status" value="1"/>
</dbReference>
<comment type="caution">
    <text evidence="4">The sequence shown here is derived from an EMBL/GenBank/DDBJ whole genome shotgun (WGS) entry which is preliminary data.</text>
</comment>
<keyword evidence="3" id="KW-1133">Transmembrane helix</keyword>
<gene>
    <name evidence="4" type="ORF">Daus18300_002352</name>
</gene>
<dbReference type="SUPFAM" id="SSF53448">
    <property type="entry name" value="Nucleotide-diphospho-sugar transferases"/>
    <property type="match status" value="1"/>
</dbReference>
<feature type="transmembrane region" description="Helical" evidence="3">
    <location>
        <begin position="213"/>
        <end position="234"/>
    </location>
</feature>